<protein>
    <recommendedName>
        <fullName evidence="4">HIT domain-containing protein</fullName>
    </recommendedName>
</protein>
<name>A0A0H2SFF8_9AGAM</name>
<accession>A0A0H2SFF8</accession>
<dbReference type="OrthoDB" id="3361363at2759"/>
<evidence type="ECO:0000313" key="3">
    <source>
        <dbReference type="Proteomes" id="UP000053477"/>
    </source>
</evidence>
<dbReference type="STRING" id="27342.A0A0H2SFF8"/>
<feature type="compositionally biased region" description="Pro residues" evidence="1">
    <location>
        <begin position="114"/>
        <end position="126"/>
    </location>
</feature>
<sequence length="328" mass="35112">MDFAPRSGCPMCSIVAKGLHSAPNSASPFPPALNFSSQQQSSRAARDDTSPEILWRDDNFTVYRERAYPVSSKAHIIIVFNLHVPSIYTLSSSDVPLLVSLRSTAHRFLTALTQPPPSPLPTPTPLPMTAQSTASSSSTLVQSPPLNSASAPLDPQQSHNFKIGFITPPFKDSSIPVKDHLHAHAYVAPNDLCGWWRSVAYGPLAWYSVDDLIAEIRESTSNNRIKSGYENRGSAPIDRVADAGARAGTADGLETTDAPLAAADIETGVHNRGQRHGSYDSVPLGQASQALLSPPPSTMTRNGLERRASSSSSTPSTPSPRTSVLYDS</sequence>
<feature type="region of interest" description="Disordered" evidence="1">
    <location>
        <begin position="30"/>
        <end position="50"/>
    </location>
</feature>
<dbReference type="EMBL" id="KQ085882">
    <property type="protein sequence ID" value="KLO20523.1"/>
    <property type="molecule type" value="Genomic_DNA"/>
</dbReference>
<evidence type="ECO:0008006" key="4">
    <source>
        <dbReference type="Google" id="ProtNLM"/>
    </source>
</evidence>
<evidence type="ECO:0000313" key="2">
    <source>
        <dbReference type="EMBL" id="KLO20523.1"/>
    </source>
</evidence>
<dbReference type="AlphaFoldDB" id="A0A0H2SFF8"/>
<reference evidence="2 3" key="1">
    <citation type="submission" date="2015-04" db="EMBL/GenBank/DDBJ databases">
        <title>Complete genome sequence of Schizopora paradoxa KUC8140, a cosmopolitan wood degrader in East Asia.</title>
        <authorList>
            <consortium name="DOE Joint Genome Institute"/>
            <person name="Min B."/>
            <person name="Park H."/>
            <person name="Jang Y."/>
            <person name="Kim J.-J."/>
            <person name="Kim K.H."/>
            <person name="Pangilinan J."/>
            <person name="Lipzen A."/>
            <person name="Riley R."/>
            <person name="Grigoriev I.V."/>
            <person name="Spatafora J.W."/>
            <person name="Choi I.-G."/>
        </authorList>
    </citation>
    <scope>NUCLEOTIDE SEQUENCE [LARGE SCALE GENOMIC DNA]</scope>
    <source>
        <strain evidence="2 3">KUC8140</strain>
    </source>
</reference>
<feature type="compositionally biased region" description="Low complexity" evidence="1">
    <location>
        <begin position="309"/>
        <end position="328"/>
    </location>
</feature>
<dbReference type="Gene3D" id="3.30.428.10">
    <property type="entry name" value="HIT-like"/>
    <property type="match status" value="1"/>
</dbReference>
<proteinExistence type="predicted"/>
<gene>
    <name evidence="2" type="ORF">SCHPADRAFT_897803</name>
</gene>
<dbReference type="InterPro" id="IPR036265">
    <property type="entry name" value="HIT-like_sf"/>
</dbReference>
<evidence type="ECO:0000256" key="1">
    <source>
        <dbReference type="SAM" id="MobiDB-lite"/>
    </source>
</evidence>
<feature type="compositionally biased region" description="Low complexity" evidence="1">
    <location>
        <begin position="130"/>
        <end position="146"/>
    </location>
</feature>
<organism evidence="2 3">
    <name type="scientific">Schizopora paradoxa</name>
    <dbReference type="NCBI Taxonomy" id="27342"/>
    <lineage>
        <taxon>Eukaryota</taxon>
        <taxon>Fungi</taxon>
        <taxon>Dikarya</taxon>
        <taxon>Basidiomycota</taxon>
        <taxon>Agaricomycotina</taxon>
        <taxon>Agaricomycetes</taxon>
        <taxon>Hymenochaetales</taxon>
        <taxon>Schizoporaceae</taxon>
        <taxon>Schizopora</taxon>
    </lineage>
</organism>
<dbReference type="Proteomes" id="UP000053477">
    <property type="component" value="Unassembled WGS sequence"/>
</dbReference>
<dbReference type="InParanoid" id="A0A0H2SFF8"/>
<dbReference type="SUPFAM" id="SSF54197">
    <property type="entry name" value="HIT-like"/>
    <property type="match status" value="1"/>
</dbReference>
<keyword evidence="3" id="KW-1185">Reference proteome</keyword>
<feature type="region of interest" description="Disordered" evidence="1">
    <location>
        <begin position="271"/>
        <end position="328"/>
    </location>
</feature>
<feature type="region of interest" description="Disordered" evidence="1">
    <location>
        <begin position="112"/>
        <end position="155"/>
    </location>
</feature>